<dbReference type="SUPFAM" id="SSF53187">
    <property type="entry name" value="Zn-dependent exopeptidases"/>
    <property type="match status" value="1"/>
</dbReference>
<dbReference type="Gene3D" id="3.30.70.1070">
    <property type="entry name" value="Sporulation related repeat"/>
    <property type="match status" value="1"/>
</dbReference>
<dbReference type="CDD" id="cd02696">
    <property type="entry name" value="MurNAc-LAA"/>
    <property type="match status" value="1"/>
</dbReference>
<accession>A0A521CVI0</accession>
<evidence type="ECO:0000256" key="1">
    <source>
        <dbReference type="ARBA" id="ARBA00022801"/>
    </source>
</evidence>
<feature type="domain" description="SPOR" evidence="2">
    <location>
        <begin position="181"/>
        <end position="260"/>
    </location>
</feature>
<dbReference type="InterPro" id="IPR036680">
    <property type="entry name" value="SPOR-like_sf"/>
</dbReference>
<dbReference type="InterPro" id="IPR007730">
    <property type="entry name" value="SPOR-like_dom"/>
</dbReference>
<dbReference type="InterPro" id="IPR050695">
    <property type="entry name" value="N-acetylmuramoyl_amidase_3"/>
</dbReference>
<sequence>MTTIMIDPGHGGKDSGAVYGSYREKDFTLNIGLRVQQYLKKHYQATIFMTRTTDTYVSLSQRTSMATAQHADYFCSIHVNAGGGTGWESYIYNGTVPSETVDAQTVIHQHVMGEIGPKYGIRDRGKKRANFYVLRETSMSAILLENLFIDHSSDLKLLTDSTFIQDLSIAIGDGIASALHIPKKFIYKVIAGSFKNQFNAVDRVNHLSSHGIEAFIWKVTIDGEVYYRVQAGAFHHQDNAEERLKELKAIGITDAFILPTE</sequence>
<keyword evidence="4" id="KW-1185">Reference proteome</keyword>
<reference evidence="3 4" key="1">
    <citation type="submission" date="2017-05" db="EMBL/GenBank/DDBJ databases">
        <authorList>
            <person name="Varghese N."/>
            <person name="Submissions S."/>
        </authorList>
    </citation>
    <scope>NUCLEOTIDE SEQUENCE [LARGE SCALE GENOMIC DNA]</scope>
    <source>
        <strain evidence="3 4">DSM 45474</strain>
    </source>
</reference>
<dbReference type="GO" id="GO:0008745">
    <property type="term" value="F:N-acetylmuramoyl-L-alanine amidase activity"/>
    <property type="evidence" value="ECO:0007669"/>
    <property type="project" value="InterPro"/>
</dbReference>
<dbReference type="PANTHER" id="PTHR30404">
    <property type="entry name" value="N-ACETYLMURAMOYL-L-ALANINE AMIDASE"/>
    <property type="match status" value="1"/>
</dbReference>
<evidence type="ECO:0000259" key="2">
    <source>
        <dbReference type="PROSITE" id="PS51724"/>
    </source>
</evidence>
<evidence type="ECO:0000313" key="3">
    <source>
        <dbReference type="EMBL" id="SMO63433.1"/>
    </source>
</evidence>
<dbReference type="Proteomes" id="UP000315636">
    <property type="component" value="Unassembled WGS sequence"/>
</dbReference>
<dbReference type="AlphaFoldDB" id="A0A521CVI0"/>
<dbReference type="PROSITE" id="PS51724">
    <property type="entry name" value="SPOR"/>
    <property type="match status" value="1"/>
</dbReference>
<dbReference type="OrthoDB" id="9763643at2"/>
<organism evidence="3 4">
    <name type="scientific">Melghirimyces algeriensis</name>
    <dbReference type="NCBI Taxonomy" id="910412"/>
    <lineage>
        <taxon>Bacteria</taxon>
        <taxon>Bacillati</taxon>
        <taxon>Bacillota</taxon>
        <taxon>Bacilli</taxon>
        <taxon>Bacillales</taxon>
        <taxon>Thermoactinomycetaceae</taxon>
        <taxon>Melghirimyces</taxon>
    </lineage>
</organism>
<dbReference type="InterPro" id="IPR002508">
    <property type="entry name" value="MurNAc-LAA_cat"/>
</dbReference>
<dbReference type="Pfam" id="PF05036">
    <property type="entry name" value="SPOR"/>
    <property type="match status" value="1"/>
</dbReference>
<dbReference type="Gene3D" id="3.40.630.40">
    <property type="entry name" value="Zn-dependent exopeptidases"/>
    <property type="match status" value="1"/>
</dbReference>
<dbReference type="SUPFAM" id="SSF110997">
    <property type="entry name" value="Sporulation related repeat"/>
    <property type="match status" value="1"/>
</dbReference>
<name>A0A521CVI0_9BACL</name>
<protein>
    <submittedName>
        <fullName evidence="3">N-acetylmuramoyl-L-alanine amidase</fullName>
    </submittedName>
</protein>
<dbReference type="PANTHER" id="PTHR30404:SF0">
    <property type="entry name" value="N-ACETYLMURAMOYL-L-ALANINE AMIDASE AMIC"/>
    <property type="match status" value="1"/>
</dbReference>
<dbReference type="GO" id="GO:0042834">
    <property type="term" value="F:peptidoglycan binding"/>
    <property type="evidence" value="ECO:0007669"/>
    <property type="project" value="InterPro"/>
</dbReference>
<proteinExistence type="predicted"/>
<gene>
    <name evidence="3" type="ORF">SAMN06264849_104230</name>
</gene>
<evidence type="ECO:0000313" key="4">
    <source>
        <dbReference type="Proteomes" id="UP000315636"/>
    </source>
</evidence>
<dbReference type="RefSeq" id="WP_142505282.1">
    <property type="nucleotide sequence ID" value="NZ_FXTI01000004.1"/>
</dbReference>
<keyword evidence="1" id="KW-0378">Hydrolase</keyword>
<dbReference type="EMBL" id="FXTI01000004">
    <property type="protein sequence ID" value="SMO63433.1"/>
    <property type="molecule type" value="Genomic_DNA"/>
</dbReference>
<dbReference type="GO" id="GO:0009253">
    <property type="term" value="P:peptidoglycan catabolic process"/>
    <property type="evidence" value="ECO:0007669"/>
    <property type="project" value="InterPro"/>
</dbReference>
<dbReference type="SMART" id="SM00646">
    <property type="entry name" value="Ami_3"/>
    <property type="match status" value="1"/>
</dbReference>
<dbReference type="GO" id="GO:0030288">
    <property type="term" value="C:outer membrane-bounded periplasmic space"/>
    <property type="evidence" value="ECO:0007669"/>
    <property type="project" value="TreeGrafter"/>
</dbReference>
<dbReference type="Pfam" id="PF01520">
    <property type="entry name" value="Amidase_3"/>
    <property type="match status" value="1"/>
</dbReference>